<evidence type="ECO:0000256" key="2">
    <source>
        <dbReference type="ARBA" id="ARBA00023315"/>
    </source>
</evidence>
<dbReference type="OrthoDB" id="7995647at2"/>
<dbReference type="GO" id="GO:0008080">
    <property type="term" value="F:N-acetyltransferase activity"/>
    <property type="evidence" value="ECO:0007669"/>
    <property type="project" value="TreeGrafter"/>
</dbReference>
<dbReference type="Gene3D" id="3.40.630.30">
    <property type="match status" value="1"/>
</dbReference>
<dbReference type="RefSeq" id="WP_068884842.1">
    <property type="nucleotide sequence ID" value="NZ_LNTU01000039.1"/>
</dbReference>
<sequence length="154" mass="17340">MLDIRLMMMADHAGVAALFMEMQQYYRVWCPPRETILTDLAKLPPGTEIFVVDNGHLIGFAAFSAIYPGPGLASGLFLKELFVSQAHRGGGIGRLLMKRLAALAVERGYRRIDWTADRENTGLLSFYDDLGAARKEEKLFYRLDKDALRELAED</sequence>
<dbReference type="STRING" id="1494590.ATN84_20460"/>
<evidence type="ECO:0000256" key="1">
    <source>
        <dbReference type="ARBA" id="ARBA00022679"/>
    </source>
</evidence>
<keyword evidence="5" id="KW-1185">Reference proteome</keyword>
<reference evidence="4 5" key="1">
    <citation type="submission" date="2015-11" db="EMBL/GenBank/DDBJ databases">
        <title>Draft genome sequence of Paramesorhizobium deserti A-3-E, a strain highly resistant to diverse beta-lactam antibiotics.</title>
        <authorList>
            <person name="Lv R."/>
            <person name="Yang X."/>
            <person name="Fang N."/>
            <person name="Guo J."/>
            <person name="Luo X."/>
            <person name="Peng F."/>
            <person name="Yang R."/>
            <person name="Cui Y."/>
            <person name="Fang C."/>
            <person name="Song Y."/>
        </authorList>
    </citation>
    <scope>NUCLEOTIDE SEQUENCE [LARGE SCALE GENOMIC DNA]</scope>
    <source>
        <strain evidence="4 5">A-3-E</strain>
    </source>
</reference>
<keyword evidence="2" id="KW-0012">Acyltransferase</keyword>
<evidence type="ECO:0000313" key="5">
    <source>
        <dbReference type="Proteomes" id="UP000070107"/>
    </source>
</evidence>
<evidence type="ECO:0000259" key="3">
    <source>
        <dbReference type="PROSITE" id="PS51186"/>
    </source>
</evidence>
<proteinExistence type="predicted"/>
<dbReference type="InterPro" id="IPR051016">
    <property type="entry name" value="Diverse_Substrate_AcTransf"/>
</dbReference>
<keyword evidence="1 4" id="KW-0808">Transferase</keyword>
<dbReference type="AlphaFoldDB" id="A0A135HPC5"/>
<dbReference type="PROSITE" id="PS51186">
    <property type="entry name" value="GNAT"/>
    <property type="match status" value="1"/>
</dbReference>
<feature type="domain" description="N-acetyltransferase" evidence="3">
    <location>
        <begin position="2"/>
        <end position="154"/>
    </location>
</feature>
<name>A0A135HPC5_9HYPH</name>
<dbReference type="EMBL" id="LNTU01000039">
    <property type="protein sequence ID" value="KXF75062.1"/>
    <property type="molecule type" value="Genomic_DNA"/>
</dbReference>
<dbReference type="InterPro" id="IPR000182">
    <property type="entry name" value="GNAT_dom"/>
</dbReference>
<evidence type="ECO:0000313" key="4">
    <source>
        <dbReference type="EMBL" id="KXF75062.1"/>
    </source>
</evidence>
<dbReference type="SUPFAM" id="SSF55729">
    <property type="entry name" value="Acyl-CoA N-acyltransferases (Nat)"/>
    <property type="match status" value="1"/>
</dbReference>
<dbReference type="PANTHER" id="PTHR10545:SF29">
    <property type="entry name" value="GH14572P-RELATED"/>
    <property type="match status" value="1"/>
</dbReference>
<protein>
    <submittedName>
        <fullName evidence="4">Acetyltransferase</fullName>
    </submittedName>
</protein>
<dbReference type="Pfam" id="PF00583">
    <property type="entry name" value="Acetyltransf_1"/>
    <property type="match status" value="1"/>
</dbReference>
<dbReference type="CDD" id="cd04301">
    <property type="entry name" value="NAT_SF"/>
    <property type="match status" value="1"/>
</dbReference>
<organism evidence="4 5">
    <name type="scientific">Paramesorhizobium deserti</name>
    <dbReference type="NCBI Taxonomy" id="1494590"/>
    <lineage>
        <taxon>Bacteria</taxon>
        <taxon>Pseudomonadati</taxon>
        <taxon>Pseudomonadota</taxon>
        <taxon>Alphaproteobacteria</taxon>
        <taxon>Hyphomicrobiales</taxon>
        <taxon>Phyllobacteriaceae</taxon>
        <taxon>Paramesorhizobium</taxon>
    </lineage>
</organism>
<gene>
    <name evidence="4" type="ORF">ATN84_20460</name>
</gene>
<dbReference type="PANTHER" id="PTHR10545">
    <property type="entry name" value="DIAMINE N-ACETYLTRANSFERASE"/>
    <property type="match status" value="1"/>
</dbReference>
<dbReference type="Proteomes" id="UP000070107">
    <property type="component" value="Unassembled WGS sequence"/>
</dbReference>
<dbReference type="InterPro" id="IPR016181">
    <property type="entry name" value="Acyl_CoA_acyltransferase"/>
</dbReference>
<accession>A0A135HPC5</accession>
<comment type="caution">
    <text evidence="4">The sequence shown here is derived from an EMBL/GenBank/DDBJ whole genome shotgun (WGS) entry which is preliminary data.</text>
</comment>